<dbReference type="RefSeq" id="WP_213350019.1">
    <property type="nucleotide sequence ID" value="NZ_JAHBGB010000001.1"/>
</dbReference>
<feature type="transmembrane region" description="Helical" evidence="1">
    <location>
        <begin position="135"/>
        <end position="156"/>
    </location>
</feature>
<feature type="transmembrane region" description="Helical" evidence="1">
    <location>
        <begin position="316"/>
        <end position="332"/>
    </location>
</feature>
<dbReference type="InterPro" id="IPR000620">
    <property type="entry name" value="EamA_dom"/>
</dbReference>
<dbReference type="EMBL" id="JBHUHD010000001">
    <property type="protein sequence ID" value="MFD2141808.1"/>
    <property type="molecule type" value="Genomic_DNA"/>
</dbReference>
<gene>
    <name evidence="3" type="ORF">ACFSNC_15460</name>
</gene>
<feature type="transmembrane region" description="Helical" evidence="1">
    <location>
        <begin position="253"/>
        <end position="274"/>
    </location>
</feature>
<dbReference type="Proteomes" id="UP001597299">
    <property type="component" value="Unassembled WGS sequence"/>
</dbReference>
<feature type="domain" description="EamA" evidence="2">
    <location>
        <begin position="41"/>
        <end position="179"/>
    </location>
</feature>
<feature type="domain" description="EamA" evidence="2">
    <location>
        <begin position="194"/>
        <end position="330"/>
    </location>
</feature>
<sequence>MSPPPPVSAALSPTGVDDTSLLSPVLVEADDARLRRQAFGAVVLAAVIIGFSPILVRLSDVGPAAIGFWRMFFSLGPTALWALAERREARLNARIRAQTAPRLNWRQVLLVAAAGVAFGADLILFHAGLALTSTANGVLIGNLYVIFVFGLGWLCLGERPTRGLVVALGFAMVGAALIVASSLGGGGRPGSVVGDLLCVAAALAYAFYMLFVRILRRASPGRPALGGGMTALLSSAVGMVLCLAWALATGERIMPASMGGLLAVAALGAIVHAGGQGLTTFALGRLPAGLISMVMLLQILVGTALAALLFREFPPALVLIGGGLLIAGVVAARPRGTR</sequence>
<dbReference type="InterPro" id="IPR037185">
    <property type="entry name" value="EmrE-like"/>
</dbReference>
<dbReference type="SUPFAM" id="SSF103481">
    <property type="entry name" value="Multidrug resistance efflux transporter EmrE"/>
    <property type="match status" value="2"/>
</dbReference>
<comment type="caution">
    <text evidence="3">The sequence shown here is derived from an EMBL/GenBank/DDBJ whole genome shotgun (WGS) entry which is preliminary data.</text>
</comment>
<protein>
    <submittedName>
        <fullName evidence="3">DMT family transporter</fullName>
    </submittedName>
</protein>
<evidence type="ECO:0000259" key="2">
    <source>
        <dbReference type="Pfam" id="PF00892"/>
    </source>
</evidence>
<keyword evidence="4" id="KW-1185">Reference proteome</keyword>
<reference evidence="4" key="1">
    <citation type="journal article" date="2019" name="Int. J. Syst. Evol. Microbiol.">
        <title>The Global Catalogue of Microorganisms (GCM) 10K type strain sequencing project: providing services to taxonomists for standard genome sequencing and annotation.</title>
        <authorList>
            <consortium name="The Broad Institute Genomics Platform"/>
            <consortium name="The Broad Institute Genome Sequencing Center for Infectious Disease"/>
            <person name="Wu L."/>
            <person name="Ma J."/>
        </authorList>
    </citation>
    <scope>NUCLEOTIDE SEQUENCE [LARGE SCALE GENOMIC DNA]</scope>
    <source>
        <strain evidence="4">CCM 7435</strain>
    </source>
</reference>
<feature type="transmembrane region" description="Helical" evidence="1">
    <location>
        <begin position="286"/>
        <end position="310"/>
    </location>
</feature>
<feature type="transmembrane region" description="Helical" evidence="1">
    <location>
        <begin position="38"/>
        <end position="58"/>
    </location>
</feature>
<keyword evidence="1" id="KW-0472">Membrane</keyword>
<evidence type="ECO:0000256" key="1">
    <source>
        <dbReference type="SAM" id="Phobius"/>
    </source>
</evidence>
<feature type="transmembrane region" description="Helical" evidence="1">
    <location>
        <begin position="163"/>
        <end position="186"/>
    </location>
</feature>
<dbReference type="Pfam" id="PF00892">
    <property type="entry name" value="EamA"/>
    <property type="match status" value="2"/>
</dbReference>
<dbReference type="PANTHER" id="PTHR22911">
    <property type="entry name" value="ACYL-MALONYL CONDENSING ENZYME-RELATED"/>
    <property type="match status" value="1"/>
</dbReference>
<feature type="transmembrane region" description="Helical" evidence="1">
    <location>
        <begin position="105"/>
        <end position="129"/>
    </location>
</feature>
<evidence type="ECO:0000313" key="4">
    <source>
        <dbReference type="Proteomes" id="UP001597299"/>
    </source>
</evidence>
<keyword evidence="1" id="KW-0812">Transmembrane</keyword>
<accession>A0ABW4Z071</accession>
<keyword evidence="1" id="KW-1133">Transmembrane helix</keyword>
<evidence type="ECO:0000313" key="3">
    <source>
        <dbReference type="EMBL" id="MFD2141808.1"/>
    </source>
</evidence>
<organism evidence="3 4">
    <name type="scientific">Ancylobacter oerskovii</name>
    <dbReference type="NCBI Taxonomy" id="459519"/>
    <lineage>
        <taxon>Bacteria</taxon>
        <taxon>Pseudomonadati</taxon>
        <taxon>Pseudomonadota</taxon>
        <taxon>Alphaproteobacteria</taxon>
        <taxon>Hyphomicrobiales</taxon>
        <taxon>Xanthobacteraceae</taxon>
        <taxon>Ancylobacter</taxon>
    </lineage>
</organism>
<feature type="transmembrane region" description="Helical" evidence="1">
    <location>
        <begin position="192"/>
        <end position="212"/>
    </location>
</feature>
<feature type="transmembrane region" description="Helical" evidence="1">
    <location>
        <begin position="224"/>
        <end position="247"/>
    </location>
</feature>
<name>A0ABW4Z071_9HYPH</name>
<feature type="transmembrane region" description="Helical" evidence="1">
    <location>
        <begin position="64"/>
        <end position="84"/>
    </location>
</feature>
<proteinExistence type="predicted"/>